<feature type="region of interest" description="Disordered" evidence="5">
    <location>
        <begin position="505"/>
        <end position="526"/>
    </location>
</feature>
<feature type="compositionally biased region" description="Low complexity" evidence="5">
    <location>
        <begin position="505"/>
        <end position="519"/>
    </location>
</feature>
<evidence type="ECO:0000256" key="2">
    <source>
        <dbReference type="ARBA" id="ARBA00029447"/>
    </source>
</evidence>
<feature type="compositionally biased region" description="Acidic residues" evidence="5">
    <location>
        <begin position="356"/>
        <end position="365"/>
    </location>
</feature>
<name>U2F3V9_9EURY</name>
<dbReference type="Gene3D" id="1.10.287.950">
    <property type="entry name" value="Methyl-accepting chemotaxis protein"/>
    <property type="match status" value="1"/>
</dbReference>
<dbReference type="PROSITE" id="PS50885">
    <property type="entry name" value="HAMP"/>
    <property type="match status" value="2"/>
</dbReference>
<dbReference type="eggNOG" id="arCOG02322">
    <property type="taxonomic scope" value="Archaea"/>
</dbReference>
<dbReference type="InterPro" id="IPR004089">
    <property type="entry name" value="MCPsignal_dom"/>
</dbReference>
<feature type="coiled-coil region" evidence="4">
    <location>
        <begin position="527"/>
        <end position="554"/>
    </location>
</feature>
<feature type="domain" description="HAMP" evidence="8">
    <location>
        <begin position="304"/>
        <end position="356"/>
    </location>
</feature>
<dbReference type="GeneID" id="23798363"/>
<dbReference type="SMART" id="SM00304">
    <property type="entry name" value="HAMP"/>
    <property type="match status" value="2"/>
</dbReference>
<keyword evidence="6" id="KW-0812">Transmembrane</keyword>
<dbReference type="Gene3D" id="6.10.250.1910">
    <property type="match status" value="1"/>
</dbReference>
<dbReference type="CDD" id="cd06225">
    <property type="entry name" value="HAMP"/>
    <property type="match status" value="1"/>
</dbReference>
<evidence type="ECO:0000256" key="5">
    <source>
        <dbReference type="SAM" id="MobiDB-lite"/>
    </source>
</evidence>
<evidence type="ECO:0000313" key="10">
    <source>
        <dbReference type="Proteomes" id="UP000003861"/>
    </source>
</evidence>
<sequence length="759" mass="80845">MSERRSAIVPSFVRERYTARLGIALAFAVVVMLVFGGVISAQTTSELRADVADDLTGQANAQADHLETWLSAVEGDVRTTSKLSVFASGDVDQIDRQLTAMVTDDEVPEAVVAVHYLDTADMQFLRSSNDAMVGVNPAEQGAAFATDPPAFDGPDDVYISQPFSVPIVEHPIVAVLSPVEGAEDRALVYMVDLESRAATLSTSGEMSTVVVDGNGQYVAHPNASKILESYEGNVINSTVANGTFLRQGDTVMGVSGMDSHDWTVLTQQSAASAYGFSAQINSDLLGLVLLAIINLGLIGVTIGSNTALSLRRLTNRASEMGAGDLEVDLTTQRDDEIGTLYRSFAEMRDSLRESIDEAETAQEEAEAAREEAERERAEMEALSADLEAKATAYGEVLDRVADGDLTQRVDPESDNDAMRTVGEELNAALEALEATVADVEAFATAVSESSDTVRRNADRVGEASRQVSQSIDEIFDGASEQSERLQDIAAEMETLSASAEEVASSAQEVAETSQQAAEVGETGRRAAEDAIEEMHEIEAETERTRQAINELDSDLDEIGEIVDVITEIVEQTNMLAINASIEAAHSDGGEGFAVVADEVKNLAEETKEAAGDIEARIERVQEQAGETVETMETTSERMDEGVETVTEAVDSLETIVERAEAADRGIQEIDAATGDQAETAQQVMAMVDDLTAISQQTVTEADTVATAADEQTDSITEVTTSAGDLLDRAEELQALLDRFEVGRSTTDGATGAVSRGDSG</sequence>
<dbReference type="GO" id="GO:0016020">
    <property type="term" value="C:membrane"/>
    <property type="evidence" value="ECO:0007669"/>
    <property type="project" value="InterPro"/>
</dbReference>
<dbReference type="InterPro" id="IPR003660">
    <property type="entry name" value="HAMP_dom"/>
</dbReference>
<organism evidence="9 10">
    <name type="scientific">Halorhabdus tiamatea SARL4B</name>
    <dbReference type="NCBI Taxonomy" id="1033806"/>
    <lineage>
        <taxon>Archaea</taxon>
        <taxon>Methanobacteriati</taxon>
        <taxon>Methanobacteriota</taxon>
        <taxon>Stenosarchaea group</taxon>
        <taxon>Halobacteria</taxon>
        <taxon>Halobacteriales</taxon>
        <taxon>Haloarculaceae</taxon>
        <taxon>Halorhabdus</taxon>
    </lineage>
</organism>
<dbReference type="PATRIC" id="fig|1033806.13.peg.2694"/>
<keyword evidence="6" id="KW-1133">Transmembrane helix</keyword>
<evidence type="ECO:0000256" key="1">
    <source>
        <dbReference type="ARBA" id="ARBA00023224"/>
    </source>
</evidence>
<dbReference type="RefSeq" id="WP_008528186.1">
    <property type="nucleotide sequence ID" value="NC_021921.1"/>
</dbReference>
<evidence type="ECO:0000259" key="7">
    <source>
        <dbReference type="PROSITE" id="PS50111"/>
    </source>
</evidence>
<dbReference type="AlphaFoldDB" id="U2F3V9"/>
<dbReference type="PANTHER" id="PTHR32089:SF112">
    <property type="entry name" value="LYSOZYME-LIKE PROTEIN-RELATED"/>
    <property type="match status" value="1"/>
</dbReference>
<feature type="domain" description="Methyl-accepting transducer" evidence="7">
    <location>
        <begin position="456"/>
        <end position="691"/>
    </location>
</feature>
<feature type="domain" description="HAMP" evidence="8">
    <location>
        <begin position="395"/>
        <end position="437"/>
    </location>
</feature>
<dbReference type="Pfam" id="PF00015">
    <property type="entry name" value="MCPsignal"/>
    <property type="match status" value="1"/>
</dbReference>
<comment type="caution">
    <text evidence="9">The sequence shown here is derived from an EMBL/GenBank/DDBJ whole genome shotgun (WGS) entry which is preliminary data.</text>
</comment>
<dbReference type="SMART" id="SM00283">
    <property type="entry name" value="MA"/>
    <property type="match status" value="1"/>
</dbReference>
<feature type="region of interest" description="Disordered" evidence="5">
    <location>
        <begin position="354"/>
        <end position="373"/>
    </location>
</feature>
<dbReference type="PANTHER" id="PTHR32089">
    <property type="entry name" value="METHYL-ACCEPTING CHEMOTAXIS PROTEIN MCPB"/>
    <property type="match status" value="1"/>
</dbReference>
<dbReference type="STRING" id="1033806.HTIA_0293"/>
<evidence type="ECO:0000256" key="3">
    <source>
        <dbReference type="PROSITE-ProRule" id="PRU00284"/>
    </source>
</evidence>
<evidence type="ECO:0000256" key="6">
    <source>
        <dbReference type="SAM" id="Phobius"/>
    </source>
</evidence>
<protein>
    <submittedName>
        <fullName evidence="9">Halobacterial transducer protein 4</fullName>
    </submittedName>
</protein>
<dbReference type="Proteomes" id="UP000003861">
    <property type="component" value="Unassembled WGS sequence"/>
</dbReference>
<dbReference type="OrthoDB" id="8523at2157"/>
<dbReference type="CDD" id="cd11386">
    <property type="entry name" value="MCP_signal"/>
    <property type="match status" value="1"/>
</dbReference>
<keyword evidence="6" id="KW-0472">Membrane</keyword>
<dbReference type="Pfam" id="PF00672">
    <property type="entry name" value="HAMP"/>
    <property type="match status" value="2"/>
</dbReference>
<keyword evidence="4" id="KW-0175">Coiled coil</keyword>
<comment type="similarity">
    <text evidence="2">Belongs to the methyl-accepting chemotaxis (MCP) protein family.</text>
</comment>
<evidence type="ECO:0000259" key="8">
    <source>
        <dbReference type="PROSITE" id="PS50885"/>
    </source>
</evidence>
<dbReference type="EMBL" id="AFNT02000047">
    <property type="protein sequence ID" value="ERJ05020.1"/>
    <property type="molecule type" value="Genomic_DNA"/>
</dbReference>
<keyword evidence="1 3" id="KW-0807">Transducer</keyword>
<proteinExistence type="inferred from homology"/>
<feature type="transmembrane region" description="Helical" evidence="6">
    <location>
        <begin position="21"/>
        <end position="41"/>
    </location>
</feature>
<gene>
    <name evidence="9" type="primary">htr5</name>
    <name evidence="9" type="ORF">HLRTI_003026</name>
</gene>
<reference evidence="9 10" key="2">
    <citation type="journal article" date="2013" name="PLoS ONE">
        <title>INDIGO - INtegrated Data Warehouse of MIcrobial GenOmes with Examples from the Red Sea Extremophiles.</title>
        <authorList>
            <person name="Alam I."/>
            <person name="Antunes A."/>
            <person name="Kamau A.A."/>
            <person name="Ba Alawi W."/>
            <person name="Kalkatawi M."/>
            <person name="Stingl U."/>
            <person name="Bajic V.B."/>
        </authorList>
    </citation>
    <scope>NUCLEOTIDE SEQUENCE [LARGE SCALE GENOMIC DNA]</scope>
    <source>
        <strain evidence="9 10">SARL4B</strain>
    </source>
</reference>
<evidence type="ECO:0000256" key="4">
    <source>
        <dbReference type="SAM" id="Coils"/>
    </source>
</evidence>
<accession>U2F3V9</accession>
<feature type="region of interest" description="Disordered" evidence="5">
    <location>
        <begin position="623"/>
        <end position="642"/>
    </location>
</feature>
<reference evidence="9 10" key="1">
    <citation type="journal article" date="2011" name="J. Bacteriol.">
        <title>Genome sequence of Halorhabdus tiamatea, the first archaeon isolated from a deep-sea anoxic brine lake.</title>
        <authorList>
            <person name="Antunes A."/>
            <person name="Alam I."/>
            <person name="Bajic V.B."/>
            <person name="Stingl U."/>
        </authorList>
    </citation>
    <scope>NUCLEOTIDE SEQUENCE [LARGE SCALE GENOMIC DNA]</scope>
    <source>
        <strain evidence="9 10">SARL4B</strain>
    </source>
</reference>
<dbReference type="GO" id="GO:0007165">
    <property type="term" value="P:signal transduction"/>
    <property type="evidence" value="ECO:0007669"/>
    <property type="project" value="UniProtKB-KW"/>
</dbReference>
<dbReference type="SUPFAM" id="SSF58104">
    <property type="entry name" value="Methyl-accepting chemotaxis protein (MCP) signaling domain"/>
    <property type="match status" value="1"/>
</dbReference>
<evidence type="ECO:0000313" key="9">
    <source>
        <dbReference type="EMBL" id="ERJ05020.1"/>
    </source>
</evidence>
<dbReference type="PROSITE" id="PS50111">
    <property type="entry name" value="CHEMOTAXIS_TRANSDUC_2"/>
    <property type="match status" value="1"/>
</dbReference>